<evidence type="ECO:0000313" key="3">
    <source>
        <dbReference type="Proteomes" id="UP000027120"/>
    </source>
</evidence>
<evidence type="ECO:0000313" key="2">
    <source>
        <dbReference type="EMBL" id="KDO50976.1"/>
    </source>
</evidence>
<gene>
    <name evidence="2" type="ORF">CISIN_1g034592mg</name>
</gene>
<keyword evidence="1" id="KW-0732">Signal</keyword>
<feature type="chain" id="PRO_5001636374" description="Secreted protein" evidence="1">
    <location>
        <begin position="20"/>
        <end position="90"/>
    </location>
</feature>
<feature type="signal peptide" evidence="1">
    <location>
        <begin position="1"/>
        <end position="19"/>
    </location>
</feature>
<organism evidence="2 3">
    <name type="scientific">Citrus sinensis</name>
    <name type="common">Sweet orange</name>
    <name type="synonym">Citrus aurantium var. sinensis</name>
    <dbReference type="NCBI Taxonomy" id="2711"/>
    <lineage>
        <taxon>Eukaryota</taxon>
        <taxon>Viridiplantae</taxon>
        <taxon>Streptophyta</taxon>
        <taxon>Embryophyta</taxon>
        <taxon>Tracheophyta</taxon>
        <taxon>Spermatophyta</taxon>
        <taxon>Magnoliopsida</taxon>
        <taxon>eudicotyledons</taxon>
        <taxon>Gunneridae</taxon>
        <taxon>Pentapetalae</taxon>
        <taxon>rosids</taxon>
        <taxon>malvids</taxon>
        <taxon>Sapindales</taxon>
        <taxon>Rutaceae</taxon>
        <taxon>Aurantioideae</taxon>
        <taxon>Citrus</taxon>
    </lineage>
</organism>
<dbReference type="Proteomes" id="UP000027120">
    <property type="component" value="Unassembled WGS sequence"/>
</dbReference>
<evidence type="ECO:0008006" key="4">
    <source>
        <dbReference type="Google" id="ProtNLM"/>
    </source>
</evidence>
<protein>
    <recommendedName>
        <fullName evidence="4">Secreted protein</fullName>
    </recommendedName>
</protein>
<keyword evidence="3" id="KW-1185">Reference proteome</keyword>
<reference evidence="2 3" key="1">
    <citation type="submission" date="2014-04" db="EMBL/GenBank/DDBJ databases">
        <authorList>
            <consortium name="International Citrus Genome Consortium"/>
            <person name="Gmitter F."/>
            <person name="Chen C."/>
            <person name="Farmerie W."/>
            <person name="Harkins T."/>
            <person name="Desany B."/>
            <person name="Mohiuddin M."/>
            <person name="Kodira C."/>
            <person name="Borodovsky M."/>
            <person name="Lomsadze A."/>
            <person name="Burns P."/>
            <person name="Jenkins J."/>
            <person name="Prochnik S."/>
            <person name="Shu S."/>
            <person name="Chapman J."/>
            <person name="Pitluck S."/>
            <person name="Schmutz J."/>
            <person name="Rokhsar D."/>
        </authorList>
    </citation>
    <scope>NUCLEOTIDE SEQUENCE</scope>
</reference>
<evidence type="ECO:0000256" key="1">
    <source>
        <dbReference type="SAM" id="SignalP"/>
    </source>
</evidence>
<dbReference type="EMBL" id="KK785065">
    <property type="protein sequence ID" value="KDO50976.1"/>
    <property type="molecule type" value="Genomic_DNA"/>
</dbReference>
<dbReference type="AlphaFoldDB" id="A0A067EJ61"/>
<proteinExistence type="predicted"/>
<name>A0A067EJ61_CITSI</name>
<accession>A0A067EJ61</accession>
<sequence length="90" mass="10076">MVAMMLLLHFLASSLLHEAENSSSYSRDLLQVTILLFNANESHTSLNSTFPFGSSFLSVNSSFTLLTKRRAWKIIAFARNLVNANINARL</sequence>